<feature type="binding site" evidence="7">
    <location>
        <position position="40"/>
    </location>
    <ligand>
        <name>Zn(2+)</name>
        <dbReference type="ChEBI" id="CHEBI:29105"/>
    </ligand>
</feature>
<organism evidence="8 9">
    <name type="scientific">Candidatus Nomurabacteria bacterium RIFCSPHIGHO2_02_FULL_42_24</name>
    <dbReference type="NCBI Taxonomy" id="1801757"/>
    <lineage>
        <taxon>Bacteria</taxon>
        <taxon>Candidatus Nomuraibacteriota</taxon>
    </lineage>
</organism>
<proteinExistence type="inferred from homology"/>
<evidence type="ECO:0000313" key="9">
    <source>
        <dbReference type="Proteomes" id="UP000179880"/>
    </source>
</evidence>
<dbReference type="GO" id="GO:0005840">
    <property type="term" value="C:ribosome"/>
    <property type="evidence" value="ECO:0007669"/>
    <property type="project" value="UniProtKB-KW"/>
</dbReference>
<dbReference type="NCBIfam" id="NF000612">
    <property type="entry name" value="PRK00019.1"/>
    <property type="match status" value="1"/>
</dbReference>
<dbReference type="GO" id="GO:0019843">
    <property type="term" value="F:rRNA binding"/>
    <property type="evidence" value="ECO:0007669"/>
    <property type="project" value="UniProtKB-KW"/>
</dbReference>
<evidence type="ECO:0000256" key="5">
    <source>
        <dbReference type="ARBA" id="ARBA00023274"/>
    </source>
</evidence>
<dbReference type="Proteomes" id="UP000179880">
    <property type="component" value="Unassembled WGS sequence"/>
</dbReference>
<dbReference type="GO" id="GO:0046872">
    <property type="term" value="F:metal ion binding"/>
    <property type="evidence" value="ECO:0007669"/>
    <property type="project" value="UniProtKB-KW"/>
</dbReference>
<dbReference type="InterPro" id="IPR027491">
    <property type="entry name" value="Ribosomal_bL31_A"/>
</dbReference>
<evidence type="ECO:0000256" key="1">
    <source>
        <dbReference type="ARBA" id="ARBA00009296"/>
    </source>
</evidence>
<keyword evidence="2 7" id="KW-0699">rRNA-binding</keyword>
<dbReference type="InterPro" id="IPR034704">
    <property type="entry name" value="Ribosomal_bL28/bL31-like_sf"/>
</dbReference>
<evidence type="ECO:0000256" key="3">
    <source>
        <dbReference type="ARBA" id="ARBA00022884"/>
    </source>
</evidence>
<protein>
    <recommendedName>
        <fullName evidence="6 7">Large ribosomal subunit protein bL31</fullName>
    </recommendedName>
</protein>
<feature type="binding site" evidence="7">
    <location>
        <position position="17"/>
    </location>
    <ligand>
        <name>Zn(2+)</name>
        <dbReference type="ChEBI" id="CHEBI:29105"/>
    </ligand>
</feature>
<keyword evidence="7" id="KW-0479">Metal-binding</keyword>
<dbReference type="InterPro" id="IPR042105">
    <property type="entry name" value="Ribosomal_bL31_sf"/>
</dbReference>
<evidence type="ECO:0000256" key="6">
    <source>
        <dbReference type="ARBA" id="ARBA00035687"/>
    </source>
</evidence>
<dbReference type="Gene3D" id="4.10.830.30">
    <property type="entry name" value="Ribosomal protein L31"/>
    <property type="match status" value="1"/>
</dbReference>
<dbReference type="PRINTS" id="PR01249">
    <property type="entry name" value="RIBOSOMALL31"/>
</dbReference>
<reference evidence="8 9" key="1">
    <citation type="journal article" date="2016" name="Nat. Commun.">
        <title>Thousands of microbial genomes shed light on interconnected biogeochemical processes in an aquifer system.</title>
        <authorList>
            <person name="Anantharaman K."/>
            <person name="Brown C.T."/>
            <person name="Hug L.A."/>
            <person name="Sharon I."/>
            <person name="Castelle C.J."/>
            <person name="Probst A.J."/>
            <person name="Thomas B.C."/>
            <person name="Singh A."/>
            <person name="Wilkins M.J."/>
            <person name="Karaoz U."/>
            <person name="Brodie E.L."/>
            <person name="Williams K.H."/>
            <person name="Hubbard S.S."/>
            <person name="Banfield J.F."/>
        </authorList>
    </citation>
    <scope>NUCLEOTIDE SEQUENCE [LARGE SCALE GENOMIC DNA]</scope>
</reference>
<dbReference type="PROSITE" id="PS01143">
    <property type="entry name" value="RIBOSOMAL_L31"/>
    <property type="match status" value="1"/>
</dbReference>
<accession>A0A1F6WHK7</accession>
<keyword evidence="7" id="KW-0862">Zinc</keyword>
<evidence type="ECO:0000256" key="4">
    <source>
        <dbReference type="ARBA" id="ARBA00022980"/>
    </source>
</evidence>
<sequence length="82" mass="9131">MQKDIHPQYFPKAKAKCACGAVFELSSTQEKINVEICSACHPFFTGGEKIVDTAGRVERFKKMRASARLAEAPTKRTGKKKK</sequence>
<evidence type="ECO:0000256" key="7">
    <source>
        <dbReference type="HAMAP-Rule" id="MF_00501"/>
    </source>
</evidence>
<dbReference type="PANTHER" id="PTHR33280:SF1">
    <property type="entry name" value="LARGE RIBOSOMAL SUBUNIT PROTEIN BL31C"/>
    <property type="match status" value="1"/>
</dbReference>
<feature type="binding site" evidence="7">
    <location>
        <position position="37"/>
    </location>
    <ligand>
        <name>Zn(2+)</name>
        <dbReference type="ChEBI" id="CHEBI:29105"/>
    </ligand>
</feature>
<dbReference type="EMBL" id="MFUH01000032">
    <property type="protein sequence ID" value="OGI81342.1"/>
    <property type="molecule type" value="Genomic_DNA"/>
</dbReference>
<comment type="subunit">
    <text evidence="7">Part of the 50S ribosomal subunit.</text>
</comment>
<name>A0A1F6WHK7_9BACT</name>
<dbReference type="GO" id="GO:0003735">
    <property type="term" value="F:structural constituent of ribosome"/>
    <property type="evidence" value="ECO:0007669"/>
    <property type="project" value="InterPro"/>
</dbReference>
<feature type="binding site" evidence="7">
    <location>
        <position position="19"/>
    </location>
    <ligand>
        <name>Zn(2+)</name>
        <dbReference type="ChEBI" id="CHEBI:29105"/>
    </ligand>
</feature>
<comment type="function">
    <text evidence="7">Binds the 23S rRNA.</text>
</comment>
<dbReference type="NCBIfam" id="TIGR00105">
    <property type="entry name" value="L31"/>
    <property type="match status" value="1"/>
</dbReference>
<gene>
    <name evidence="7" type="primary">rpmE</name>
    <name evidence="8" type="ORF">A3B93_01145</name>
</gene>
<dbReference type="AlphaFoldDB" id="A0A1F6WHK7"/>
<dbReference type="SUPFAM" id="SSF143800">
    <property type="entry name" value="L28p-like"/>
    <property type="match status" value="1"/>
</dbReference>
<keyword evidence="4 7" id="KW-0689">Ribosomal protein</keyword>
<dbReference type="GO" id="GO:1990904">
    <property type="term" value="C:ribonucleoprotein complex"/>
    <property type="evidence" value="ECO:0007669"/>
    <property type="project" value="UniProtKB-KW"/>
</dbReference>
<dbReference type="Pfam" id="PF01197">
    <property type="entry name" value="Ribosomal_L31"/>
    <property type="match status" value="1"/>
</dbReference>
<comment type="similarity">
    <text evidence="1 7">Belongs to the bacterial ribosomal protein bL31 family. Type A subfamily.</text>
</comment>
<keyword evidence="5 7" id="KW-0687">Ribonucleoprotein</keyword>
<evidence type="ECO:0000256" key="2">
    <source>
        <dbReference type="ARBA" id="ARBA00022730"/>
    </source>
</evidence>
<dbReference type="GO" id="GO:0006412">
    <property type="term" value="P:translation"/>
    <property type="evidence" value="ECO:0007669"/>
    <property type="project" value="UniProtKB-UniRule"/>
</dbReference>
<dbReference type="HAMAP" id="MF_00501">
    <property type="entry name" value="Ribosomal_bL31_1"/>
    <property type="match status" value="1"/>
</dbReference>
<keyword evidence="3 7" id="KW-0694">RNA-binding</keyword>
<comment type="caution">
    <text evidence="8">The sequence shown here is derived from an EMBL/GenBank/DDBJ whole genome shotgun (WGS) entry which is preliminary data.</text>
</comment>
<dbReference type="PANTHER" id="PTHR33280">
    <property type="entry name" value="50S RIBOSOMAL PROTEIN L31, CHLOROPLASTIC"/>
    <property type="match status" value="1"/>
</dbReference>
<comment type="cofactor">
    <cofactor evidence="7">
        <name>Zn(2+)</name>
        <dbReference type="ChEBI" id="CHEBI:29105"/>
    </cofactor>
    <text evidence="7">Binds 1 zinc ion per subunit.</text>
</comment>
<evidence type="ECO:0000313" key="8">
    <source>
        <dbReference type="EMBL" id="OGI81342.1"/>
    </source>
</evidence>
<dbReference type="InterPro" id="IPR002150">
    <property type="entry name" value="Ribosomal_bL31"/>
</dbReference>